<name>A0A803N302_CHEQI</name>
<dbReference type="Proteomes" id="UP000596660">
    <property type="component" value="Unplaced"/>
</dbReference>
<proteinExistence type="predicted"/>
<protein>
    <recommendedName>
        <fullName evidence="2">Transposase (putative) gypsy type domain-containing protein</fullName>
    </recommendedName>
</protein>
<organism evidence="3 4">
    <name type="scientific">Chenopodium quinoa</name>
    <name type="common">Quinoa</name>
    <dbReference type="NCBI Taxonomy" id="63459"/>
    <lineage>
        <taxon>Eukaryota</taxon>
        <taxon>Viridiplantae</taxon>
        <taxon>Streptophyta</taxon>
        <taxon>Embryophyta</taxon>
        <taxon>Tracheophyta</taxon>
        <taxon>Spermatophyta</taxon>
        <taxon>Magnoliopsida</taxon>
        <taxon>eudicotyledons</taxon>
        <taxon>Gunneridae</taxon>
        <taxon>Pentapetalae</taxon>
        <taxon>Caryophyllales</taxon>
        <taxon>Chenopodiaceae</taxon>
        <taxon>Chenopodioideae</taxon>
        <taxon>Atripliceae</taxon>
        <taxon>Chenopodium</taxon>
    </lineage>
</organism>
<feature type="region of interest" description="Disordered" evidence="1">
    <location>
        <begin position="83"/>
        <end position="204"/>
    </location>
</feature>
<feature type="compositionally biased region" description="Polar residues" evidence="1">
    <location>
        <begin position="582"/>
        <end position="595"/>
    </location>
</feature>
<evidence type="ECO:0000313" key="3">
    <source>
        <dbReference type="EnsemblPlants" id="AUR62039558-RA:cds"/>
    </source>
</evidence>
<feature type="compositionally biased region" description="Acidic residues" evidence="1">
    <location>
        <begin position="184"/>
        <end position="194"/>
    </location>
</feature>
<keyword evidence="4" id="KW-1185">Reference proteome</keyword>
<dbReference type="AlphaFoldDB" id="A0A803N302"/>
<feature type="compositionally biased region" description="Acidic residues" evidence="1">
    <location>
        <begin position="158"/>
        <end position="170"/>
    </location>
</feature>
<evidence type="ECO:0000313" key="4">
    <source>
        <dbReference type="Proteomes" id="UP000596660"/>
    </source>
</evidence>
<evidence type="ECO:0000259" key="2">
    <source>
        <dbReference type="Pfam" id="PF04195"/>
    </source>
</evidence>
<dbReference type="Pfam" id="PF04195">
    <property type="entry name" value="Transposase_28"/>
    <property type="match status" value="1"/>
</dbReference>
<evidence type="ECO:0000256" key="1">
    <source>
        <dbReference type="SAM" id="MobiDB-lite"/>
    </source>
</evidence>
<feature type="domain" description="Transposase (putative) gypsy type" evidence="2">
    <location>
        <begin position="263"/>
        <end position="328"/>
    </location>
</feature>
<feature type="compositionally biased region" description="Basic and acidic residues" evidence="1">
    <location>
        <begin position="100"/>
        <end position="124"/>
    </location>
</feature>
<reference evidence="3" key="1">
    <citation type="journal article" date="2017" name="Nature">
        <title>The genome of Chenopodium quinoa.</title>
        <authorList>
            <person name="Jarvis D.E."/>
            <person name="Ho Y.S."/>
            <person name="Lightfoot D.J."/>
            <person name="Schmoeckel S.M."/>
            <person name="Li B."/>
            <person name="Borm T.J.A."/>
            <person name="Ohyanagi H."/>
            <person name="Mineta K."/>
            <person name="Michell C.T."/>
            <person name="Saber N."/>
            <person name="Kharbatia N.M."/>
            <person name="Rupper R.R."/>
            <person name="Sharp A.R."/>
            <person name="Dally N."/>
            <person name="Boughton B.A."/>
            <person name="Woo Y.H."/>
            <person name="Gao G."/>
            <person name="Schijlen E.G.W.M."/>
            <person name="Guo X."/>
            <person name="Momin A.A."/>
            <person name="Negrao S."/>
            <person name="Al-Babili S."/>
            <person name="Gehring C."/>
            <person name="Roessner U."/>
            <person name="Jung C."/>
            <person name="Murphy K."/>
            <person name="Arold S.T."/>
            <person name="Gojobori T."/>
            <person name="van der Linden C.G."/>
            <person name="van Loo E.N."/>
            <person name="Jellen E.N."/>
            <person name="Maughan P.J."/>
            <person name="Tester M."/>
        </authorList>
    </citation>
    <scope>NUCLEOTIDE SEQUENCE [LARGE SCALE GENOMIC DNA]</scope>
    <source>
        <strain evidence="3">cv. PI 614886</strain>
    </source>
</reference>
<reference evidence="3" key="2">
    <citation type="submission" date="2021-03" db="UniProtKB">
        <authorList>
            <consortium name="EnsemblPlants"/>
        </authorList>
    </citation>
    <scope>IDENTIFICATION</scope>
</reference>
<sequence length="717" mass="81202">MSGSGMRANTGKASEAELCTPLTSVEEREAYYRHKFLADAEKALRPTNPDIPEDTEIADVEPISVHYHLRSNLDLFNQYGTNIDRMPRTKHTSYQPEVGESSRRSSGGEDDDHGHEASDIREEDILSVEESLERQGSRGESICDEEDEEQSERLGEGKDDDEEDETDEDVRADFNLAAQIAEEERLDEEYDSDQDDPKYLEPQEIPSSYEITESVVDPVWLQTATEKDYCQHGKRFYRLPGGYELRLPSEGQTTLDCPAAHIVVYAKHLEFGLRFPLHHYIEKIFRAWNVSIAQLTPPTIRNIVSLVWVMIFMDFPLTLNLFRRLHWIKRDSQSPGWWSLFTAPGKCTVWPKLTSCKNWKNEFYFMSVPDDFIVRRTFHHPHSMFKTIRSRALGKMEKKAFKWFNCTYVSADKKNKVVPGVWLPHCNYILGNAPLSHVGLCHTDAFGIDKLDFSRLGLYSDGRVKQQCPDRPKKSYDTLPVFATRASKRKRTRQQDMAPTERVTKPRTLAVKRGGGNASKRTSEFSDREQQKKQKKHDGDAAPLEKDAQGTWPEGVVNLEDETEPNPPKKLTVTLRDPTVPGANSSGARTDQLTNIDKPPNKETPAVLSMRSGGPSKSAFVPALVGDFIEIPHVRIPEEVAEDLDVPFGAAGDPWHPRINVNRGESVLSDDPSTGGSMGWRMLKDLATPADMPANRVAAPCGQLMNNMLRIRQRSYL</sequence>
<dbReference type="EnsemblPlants" id="AUR62039558-RA">
    <property type="protein sequence ID" value="AUR62039558-RA:cds"/>
    <property type="gene ID" value="AUR62039558"/>
</dbReference>
<accession>A0A803N302</accession>
<feature type="region of interest" description="Disordered" evidence="1">
    <location>
        <begin position="464"/>
        <end position="614"/>
    </location>
</feature>
<dbReference type="InterPro" id="IPR007321">
    <property type="entry name" value="Transposase_28"/>
</dbReference>
<feature type="compositionally biased region" description="Basic and acidic residues" evidence="1">
    <location>
        <begin position="521"/>
        <end position="548"/>
    </location>
</feature>
<dbReference type="Gramene" id="AUR62039558-RA">
    <property type="protein sequence ID" value="AUR62039558-RA:cds"/>
    <property type="gene ID" value="AUR62039558"/>
</dbReference>
<feature type="compositionally biased region" description="Basic and acidic residues" evidence="1">
    <location>
        <begin position="464"/>
        <end position="476"/>
    </location>
</feature>